<organism evidence="5 6">
    <name type="scientific">Kitasatospora setae (strain ATCC 33774 / DSM 43861 / JCM 3304 / KCC A-0304 / NBRC 14216 / KM-6054)</name>
    <name type="common">Streptomyces setae</name>
    <dbReference type="NCBI Taxonomy" id="452652"/>
    <lineage>
        <taxon>Bacteria</taxon>
        <taxon>Bacillati</taxon>
        <taxon>Actinomycetota</taxon>
        <taxon>Actinomycetes</taxon>
        <taxon>Kitasatosporales</taxon>
        <taxon>Streptomycetaceae</taxon>
        <taxon>Kitasatospora</taxon>
    </lineage>
</organism>
<evidence type="ECO:0000313" key="6">
    <source>
        <dbReference type="Proteomes" id="UP000007076"/>
    </source>
</evidence>
<dbReference type="AlphaFoldDB" id="E4NG48"/>
<dbReference type="InterPro" id="IPR020084">
    <property type="entry name" value="NUDIX_hydrolase_CS"/>
</dbReference>
<dbReference type="eggNOG" id="COG1051">
    <property type="taxonomic scope" value="Bacteria"/>
</dbReference>
<keyword evidence="6" id="KW-1185">Reference proteome</keyword>
<dbReference type="Pfam" id="PF00293">
    <property type="entry name" value="NUDIX"/>
    <property type="match status" value="1"/>
</dbReference>
<evidence type="ECO:0000256" key="2">
    <source>
        <dbReference type="ARBA" id="ARBA00022801"/>
    </source>
</evidence>
<dbReference type="HOGENOM" id="CLU_116199_0_0_11"/>
<proteinExistence type="predicted"/>
<dbReference type="PROSITE" id="PS00893">
    <property type="entry name" value="NUDIX_BOX"/>
    <property type="match status" value="1"/>
</dbReference>
<dbReference type="KEGG" id="ksk:KSE_46970"/>
<keyword evidence="2" id="KW-0378">Hydrolase</keyword>
<dbReference type="STRING" id="452652.KSE_46970"/>
<dbReference type="InterPro" id="IPR000086">
    <property type="entry name" value="NUDIX_hydrolase_dom"/>
</dbReference>
<evidence type="ECO:0000313" key="5">
    <source>
        <dbReference type="EMBL" id="BAJ30478.1"/>
    </source>
</evidence>
<accession>E4NG48</accession>
<evidence type="ECO:0000259" key="4">
    <source>
        <dbReference type="Pfam" id="PF00293"/>
    </source>
</evidence>
<gene>
    <name evidence="5" type="ordered locus">KSE_46970</name>
</gene>
<dbReference type="Proteomes" id="UP000007076">
    <property type="component" value="Chromosome"/>
</dbReference>
<dbReference type="PANTHER" id="PTHR43046">
    <property type="entry name" value="GDP-MANNOSE MANNOSYL HYDROLASE"/>
    <property type="match status" value="1"/>
</dbReference>
<protein>
    <recommendedName>
        <fullName evidence="4">Nudix hydrolase domain-containing protein</fullName>
    </recommendedName>
</protein>
<reference evidence="5 6" key="1">
    <citation type="journal article" date="2010" name="DNA Res.">
        <title>Genome sequence of Kitasatospora setae NBRC 14216T: an evolutionary snapshot of the family Streptomycetaceae.</title>
        <authorList>
            <person name="Ichikawa N."/>
            <person name="Oguchi A."/>
            <person name="Ikeda H."/>
            <person name="Ishikawa J."/>
            <person name="Kitani S."/>
            <person name="Watanabe Y."/>
            <person name="Nakamura S."/>
            <person name="Katano Y."/>
            <person name="Kishi E."/>
            <person name="Sasagawa M."/>
            <person name="Ankai A."/>
            <person name="Fukui S."/>
            <person name="Hashimoto Y."/>
            <person name="Kamata S."/>
            <person name="Otoguro M."/>
            <person name="Tanikawa S."/>
            <person name="Nihira T."/>
            <person name="Horinouchi S."/>
            <person name="Ohnishi Y."/>
            <person name="Hayakawa M."/>
            <person name="Kuzuyama T."/>
            <person name="Arisawa A."/>
            <person name="Nomoto F."/>
            <person name="Miura H."/>
            <person name="Takahashi Y."/>
            <person name="Fujita N."/>
        </authorList>
    </citation>
    <scope>NUCLEOTIDE SEQUENCE [LARGE SCALE GENOMIC DNA]</scope>
    <source>
        <strain evidence="6">ATCC 33774 / DSM 43861 / JCM 3304 / KCC A-0304 / NBRC 14216 / KM-6054</strain>
    </source>
</reference>
<sequence length="169" mass="18342">MTHAEIPHDGQPRRRVGCLTLILDQEDRVLFSVTTYKQRPILPGGAAGKDERFDRAAARELREETGLVRRLSHFFAVDQTPENGETGSNEGLNLVFDGGVITDEELAALAVPEAAAGEIAGHVWLREDEFDGALLPATAARVRAVLAARKARQLLPLLHHGVPVSELPA</sequence>
<evidence type="ECO:0000256" key="3">
    <source>
        <dbReference type="ARBA" id="ARBA00022842"/>
    </source>
</evidence>
<keyword evidence="3" id="KW-0460">Magnesium</keyword>
<dbReference type="RefSeq" id="WP_014137777.1">
    <property type="nucleotide sequence ID" value="NC_016109.1"/>
</dbReference>
<dbReference type="GO" id="GO:0016787">
    <property type="term" value="F:hydrolase activity"/>
    <property type="evidence" value="ECO:0007669"/>
    <property type="project" value="UniProtKB-KW"/>
</dbReference>
<comment type="cofactor">
    <cofactor evidence="1">
        <name>Mg(2+)</name>
        <dbReference type="ChEBI" id="CHEBI:18420"/>
    </cofactor>
</comment>
<dbReference type="SUPFAM" id="SSF55811">
    <property type="entry name" value="Nudix"/>
    <property type="match status" value="1"/>
</dbReference>
<dbReference type="PATRIC" id="fig|452652.3.peg.4686"/>
<evidence type="ECO:0000256" key="1">
    <source>
        <dbReference type="ARBA" id="ARBA00001946"/>
    </source>
</evidence>
<dbReference type="PANTHER" id="PTHR43046:SF12">
    <property type="entry name" value="GDP-MANNOSE MANNOSYL HYDROLASE"/>
    <property type="match status" value="1"/>
</dbReference>
<dbReference type="Gene3D" id="3.90.79.10">
    <property type="entry name" value="Nucleoside Triphosphate Pyrophosphohydrolase"/>
    <property type="match status" value="1"/>
</dbReference>
<name>E4NG48_KITSK</name>
<dbReference type="EMBL" id="AP010968">
    <property type="protein sequence ID" value="BAJ30478.1"/>
    <property type="molecule type" value="Genomic_DNA"/>
</dbReference>
<feature type="domain" description="Nudix hydrolase" evidence="4">
    <location>
        <begin position="13"/>
        <end position="135"/>
    </location>
</feature>
<dbReference type="InterPro" id="IPR015797">
    <property type="entry name" value="NUDIX_hydrolase-like_dom_sf"/>
</dbReference>